<feature type="compositionally biased region" description="Polar residues" evidence="3">
    <location>
        <begin position="352"/>
        <end position="368"/>
    </location>
</feature>
<dbReference type="STRING" id="1173061.A0A0J9X2J1"/>
<keyword evidence="1" id="KW-0469">Meiosis</keyword>
<name>A0A0J9X2J1_GEOCN</name>
<evidence type="ECO:0000256" key="2">
    <source>
        <dbReference type="SAM" id="Coils"/>
    </source>
</evidence>
<evidence type="ECO:0000256" key="1">
    <source>
        <dbReference type="ARBA" id="ARBA00023254"/>
    </source>
</evidence>
<feature type="region of interest" description="Disordered" evidence="3">
    <location>
        <begin position="322"/>
        <end position="368"/>
    </location>
</feature>
<dbReference type="GO" id="GO:0000795">
    <property type="term" value="C:synaptonemal complex"/>
    <property type="evidence" value="ECO:0007669"/>
    <property type="project" value="InterPro"/>
</dbReference>
<feature type="compositionally biased region" description="Polar residues" evidence="3">
    <location>
        <begin position="249"/>
        <end position="261"/>
    </location>
</feature>
<feature type="region of interest" description="Disordered" evidence="3">
    <location>
        <begin position="221"/>
        <end position="269"/>
    </location>
</feature>
<dbReference type="GO" id="GO:0007131">
    <property type="term" value="P:reciprocal meiotic recombination"/>
    <property type="evidence" value="ECO:0007669"/>
    <property type="project" value="InterPro"/>
</dbReference>
<evidence type="ECO:0000259" key="4">
    <source>
        <dbReference type="Pfam" id="PF14634"/>
    </source>
</evidence>
<feature type="coiled-coil region" evidence="2">
    <location>
        <begin position="98"/>
        <end position="163"/>
    </location>
</feature>
<dbReference type="OrthoDB" id="2535391at2759"/>
<protein>
    <recommendedName>
        <fullName evidence="4">RING-type domain-containing protein</fullName>
    </recommendedName>
</protein>
<evidence type="ECO:0000256" key="3">
    <source>
        <dbReference type="SAM" id="MobiDB-lite"/>
    </source>
</evidence>
<proteinExistence type="predicted"/>
<feature type="domain" description="RING-type" evidence="4">
    <location>
        <begin position="14"/>
        <end position="52"/>
    </location>
</feature>
<keyword evidence="6" id="KW-1185">Reference proteome</keyword>
<dbReference type="Proteomes" id="UP000242525">
    <property type="component" value="Unassembled WGS sequence"/>
</dbReference>
<dbReference type="PANTHER" id="PTHR22663">
    <property type="entry name" value="RING FINGER PROTEIN NARYA-RELATED"/>
    <property type="match status" value="1"/>
</dbReference>
<keyword evidence="2" id="KW-0175">Coiled coil</keyword>
<dbReference type="InterPro" id="IPR001841">
    <property type="entry name" value="Znf_RING"/>
</dbReference>
<dbReference type="AlphaFoldDB" id="A0A0J9X2J1"/>
<reference evidence="5" key="1">
    <citation type="submission" date="2014-03" db="EMBL/GenBank/DDBJ databases">
        <authorList>
            <person name="Casaregola S."/>
        </authorList>
    </citation>
    <scope>NUCLEOTIDE SEQUENCE [LARGE SCALE GENOMIC DNA]</scope>
    <source>
        <strain evidence="5">CLIB 918</strain>
    </source>
</reference>
<sequence length="368" mass="40935">MDSSDDFKTPYVFCGVCYKSTGPFYLTSCAHILCHHHHTQQLVPQLCPVCNTTEISTVELDSKTLPTELKSYFRAFLPSLESIYAIARFQYEGLTGMVEHQKKLIDRLTSKIEQQRDVMKSVREELVKAREYKNQINTMNAELAQLRRQNADLTQQLEQIQTNAAMLEPKATSTMKSNLTNISKSDNFESKLYPSQKMAPPVETPSLVPKNFASSVQKHIPTKAAKRFAPPAETPTSTRSRPKPPVPARSNTDFKNISTRPNPFKPIGLSHIRSGTSTGAALLTSSRGATSNNPFLRTPLMPHAAGTSRAPTTRVPLANPHFPMPVSSPNGGRKSIPTQSDMQSPFRRLYSSRGSNASEFSWSISKHK</sequence>
<dbReference type="GO" id="GO:0007129">
    <property type="term" value="P:homologous chromosome pairing at meiosis"/>
    <property type="evidence" value="ECO:0007669"/>
    <property type="project" value="TreeGrafter"/>
</dbReference>
<accession>A0A0J9X2J1</accession>
<dbReference type="GO" id="GO:0016925">
    <property type="term" value="P:protein sumoylation"/>
    <property type="evidence" value="ECO:0007669"/>
    <property type="project" value="TreeGrafter"/>
</dbReference>
<dbReference type="Pfam" id="PF14634">
    <property type="entry name" value="zf-RING_5"/>
    <property type="match status" value="1"/>
</dbReference>
<dbReference type="EMBL" id="CCBN010000001">
    <property type="protein sequence ID" value="CDO51204.1"/>
    <property type="molecule type" value="Genomic_DNA"/>
</dbReference>
<gene>
    <name evidence="5" type="ORF">BN980_GECA01s02402g</name>
</gene>
<dbReference type="SUPFAM" id="SSF57850">
    <property type="entry name" value="RING/U-box"/>
    <property type="match status" value="1"/>
</dbReference>
<dbReference type="PANTHER" id="PTHR22663:SF17">
    <property type="entry name" value="RING FINGER PROTEIN NARYA-RELATED"/>
    <property type="match status" value="1"/>
</dbReference>
<evidence type="ECO:0000313" key="6">
    <source>
        <dbReference type="Proteomes" id="UP000242525"/>
    </source>
</evidence>
<comment type="caution">
    <text evidence="5">The sequence shown here is derived from an EMBL/GenBank/DDBJ whole genome shotgun (WGS) entry which is preliminary data.</text>
</comment>
<dbReference type="InterPro" id="IPR042123">
    <property type="entry name" value="Zip3/RNF212-like"/>
</dbReference>
<evidence type="ECO:0000313" key="5">
    <source>
        <dbReference type="EMBL" id="CDO51204.1"/>
    </source>
</evidence>
<organism evidence="5 6">
    <name type="scientific">Geotrichum candidum</name>
    <name type="common">Oospora lactis</name>
    <name type="synonym">Dipodascus geotrichum</name>
    <dbReference type="NCBI Taxonomy" id="1173061"/>
    <lineage>
        <taxon>Eukaryota</taxon>
        <taxon>Fungi</taxon>
        <taxon>Dikarya</taxon>
        <taxon>Ascomycota</taxon>
        <taxon>Saccharomycotina</taxon>
        <taxon>Dipodascomycetes</taxon>
        <taxon>Dipodascales</taxon>
        <taxon>Dipodascaceae</taxon>
        <taxon>Geotrichum</taxon>
    </lineage>
</organism>
<dbReference type="GO" id="GO:0019789">
    <property type="term" value="F:SUMO transferase activity"/>
    <property type="evidence" value="ECO:0007669"/>
    <property type="project" value="InterPro"/>
</dbReference>